<feature type="transmembrane region" description="Helical" evidence="1">
    <location>
        <begin position="204"/>
        <end position="223"/>
    </location>
</feature>
<gene>
    <name evidence="3" type="ORF">SLU01_06340</name>
</gene>
<dbReference type="SUPFAM" id="SSF55073">
    <property type="entry name" value="Nucleotide cyclase"/>
    <property type="match status" value="1"/>
</dbReference>
<dbReference type="GO" id="GO:0052621">
    <property type="term" value="F:diguanylate cyclase activity"/>
    <property type="evidence" value="ECO:0007669"/>
    <property type="project" value="TreeGrafter"/>
</dbReference>
<dbReference type="SUPFAM" id="SSF55781">
    <property type="entry name" value="GAF domain-like"/>
    <property type="match status" value="1"/>
</dbReference>
<dbReference type="InterPro" id="IPR050469">
    <property type="entry name" value="Diguanylate_Cyclase"/>
</dbReference>
<feature type="transmembrane region" description="Helical" evidence="1">
    <location>
        <begin position="139"/>
        <end position="160"/>
    </location>
</feature>
<dbReference type="InterPro" id="IPR029787">
    <property type="entry name" value="Nucleotide_cyclase"/>
</dbReference>
<dbReference type="CDD" id="cd01949">
    <property type="entry name" value="GGDEF"/>
    <property type="match status" value="1"/>
</dbReference>
<feature type="transmembrane region" description="Helical" evidence="1">
    <location>
        <begin position="106"/>
        <end position="127"/>
    </location>
</feature>
<evidence type="ECO:0000313" key="4">
    <source>
        <dbReference type="Proteomes" id="UP000321901"/>
    </source>
</evidence>
<dbReference type="InterPro" id="IPR000160">
    <property type="entry name" value="GGDEF_dom"/>
</dbReference>
<dbReference type="Pfam" id="PF00990">
    <property type="entry name" value="GGDEF"/>
    <property type="match status" value="1"/>
</dbReference>
<dbReference type="FunFam" id="3.30.70.270:FF:000001">
    <property type="entry name" value="Diguanylate cyclase domain protein"/>
    <property type="match status" value="1"/>
</dbReference>
<accession>A0A511Z4H1</accession>
<dbReference type="SMART" id="SM00267">
    <property type="entry name" value="GGDEF"/>
    <property type="match status" value="1"/>
</dbReference>
<dbReference type="InterPro" id="IPR029016">
    <property type="entry name" value="GAF-like_dom_sf"/>
</dbReference>
<dbReference type="GO" id="GO:0005886">
    <property type="term" value="C:plasma membrane"/>
    <property type="evidence" value="ECO:0007669"/>
    <property type="project" value="TreeGrafter"/>
</dbReference>
<evidence type="ECO:0000259" key="2">
    <source>
        <dbReference type="PROSITE" id="PS50887"/>
    </source>
</evidence>
<proteinExistence type="predicted"/>
<feature type="transmembrane region" description="Helical" evidence="1">
    <location>
        <begin position="180"/>
        <end position="197"/>
    </location>
</feature>
<dbReference type="PROSITE" id="PS50887">
    <property type="entry name" value="GGDEF"/>
    <property type="match status" value="1"/>
</dbReference>
<keyword evidence="1" id="KW-1133">Transmembrane helix</keyword>
<keyword evidence="1" id="KW-0812">Transmembrane</keyword>
<dbReference type="RefSeq" id="WP_147055269.1">
    <property type="nucleotide sequence ID" value="NZ_BJYL01000007.1"/>
</dbReference>
<dbReference type="Proteomes" id="UP000321901">
    <property type="component" value="Unassembled WGS sequence"/>
</dbReference>
<dbReference type="PANTHER" id="PTHR45138:SF9">
    <property type="entry name" value="DIGUANYLATE CYCLASE DGCM-RELATED"/>
    <property type="match status" value="1"/>
</dbReference>
<dbReference type="Gene3D" id="3.30.450.40">
    <property type="match status" value="1"/>
</dbReference>
<feature type="domain" description="GGDEF" evidence="2">
    <location>
        <begin position="426"/>
        <end position="568"/>
    </location>
</feature>
<protein>
    <recommendedName>
        <fullName evidence="2">GGDEF domain-containing protein</fullName>
    </recommendedName>
</protein>
<name>A0A511Z4H1_9BACL</name>
<dbReference type="GO" id="GO:1902201">
    <property type="term" value="P:negative regulation of bacterial-type flagellum-dependent cell motility"/>
    <property type="evidence" value="ECO:0007669"/>
    <property type="project" value="TreeGrafter"/>
</dbReference>
<keyword evidence="1" id="KW-0472">Membrane</keyword>
<dbReference type="OrthoDB" id="9759607at2"/>
<feature type="transmembrane region" description="Helical" evidence="1">
    <location>
        <begin position="67"/>
        <end position="94"/>
    </location>
</feature>
<organism evidence="3 4">
    <name type="scientific">Sporosarcina luteola</name>
    <dbReference type="NCBI Taxonomy" id="582850"/>
    <lineage>
        <taxon>Bacteria</taxon>
        <taxon>Bacillati</taxon>
        <taxon>Bacillota</taxon>
        <taxon>Bacilli</taxon>
        <taxon>Bacillales</taxon>
        <taxon>Caryophanaceae</taxon>
        <taxon>Sporosarcina</taxon>
    </lineage>
</organism>
<dbReference type="EMBL" id="BJYL01000007">
    <property type="protein sequence ID" value="GEN82322.1"/>
    <property type="molecule type" value="Genomic_DNA"/>
</dbReference>
<comment type="caution">
    <text evidence="3">The sequence shown here is derived from an EMBL/GenBank/DDBJ whole genome shotgun (WGS) entry which is preliminary data.</text>
</comment>
<dbReference type="PANTHER" id="PTHR45138">
    <property type="entry name" value="REGULATORY COMPONENTS OF SENSORY TRANSDUCTION SYSTEM"/>
    <property type="match status" value="1"/>
</dbReference>
<dbReference type="NCBIfam" id="TIGR00254">
    <property type="entry name" value="GGDEF"/>
    <property type="match status" value="1"/>
</dbReference>
<feature type="transmembrane region" description="Helical" evidence="1">
    <location>
        <begin position="36"/>
        <end position="55"/>
    </location>
</feature>
<reference evidence="3 4" key="1">
    <citation type="submission" date="2019-07" db="EMBL/GenBank/DDBJ databases">
        <title>Whole genome shotgun sequence of Sporosarcina luteola NBRC 105378.</title>
        <authorList>
            <person name="Hosoyama A."/>
            <person name="Uohara A."/>
            <person name="Ohji S."/>
            <person name="Ichikawa N."/>
        </authorList>
    </citation>
    <scope>NUCLEOTIDE SEQUENCE [LARGE SCALE GENOMIC DNA]</scope>
    <source>
        <strain evidence="3 4">NBRC 105378</strain>
    </source>
</reference>
<dbReference type="Gene3D" id="3.30.70.270">
    <property type="match status" value="1"/>
</dbReference>
<dbReference type="GO" id="GO:0043709">
    <property type="term" value="P:cell adhesion involved in single-species biofilm formation"/>
    <property type="evidence" value="ECO:0007669"/>
    <property type="project" value="TreeGrafter"/>
</dbReference>
<dbReference type="AlphaFoldDB" id="A0A511Z4H1"/>
<evidence type="ECO:0000256" key="1">
    <source>
        <dbReference type="SAM" id="Phobius"/>
    </source>
</evidence>
<sequence length="576" mass="65063">MKVTSEQRKVVYLLWFLIVPVAFYIAYSYFPSNDYNYLNLAISLLIMIAITRLAITVQNMLITLEKWIIFSMLFQYGLFTEMIFMQIALLTILFTSKSSTPKLFRYTFNSIHFVIISIVSGAIYYAFGGPIGQIELSELVLAGFIYASAYSLINSALFYISYKLLKTDTSVMKKVTLWDYIVSILLLPFAIVFCLLLQQFGNGAFLLIGIPFLLVLVVTRSYMESNQLNDILASAAEIGHQLADRLGVEDVLRTFVEKIKGVIPYESAYIVDLRMGENLLMLTFMEGEFRSEEVNRFSFPLKKTENDGLDLDATKVFLNKKSISSLIGYKFAHSVESVMTAPIKRNQKTEGFLILTSNQKYAFEDGQAKMVDLLTGYFATAVEKAGYYERTVEKSMRCGLTRLHNFRYLETQLDEEMIRYHTSEISTLSVIMLDIDHFKAINDTYGHQSGNDLLCAFADLLRGYQAEGVTLARYGGEEFVMALPNYSKAEAVELAGMIRKDVEESSFHIIPDLSEDREPTIVQMTVSIGVASIPDDAMGGKDLLRNADRALYIGGKQAGRNRVGVYEEESEVNIIS</sequence>
<evidence type="ECO:0000313" key="3">
    <source>
        <dbReference type="EMBL" id="GEN82322.1"/>
    </source>
</evidence>
<keyword evidence="4" id="KW-1185">Reference proteome</keyword>
<dbReference type="InterPro" id="IPR043128">
    <property type="entry name" value="Rev_trsase/Diguanyl_cyclase"/>
</dbReference>
<feature type="transmembrane region" description="Helical" evidence="1">
    <location>
        <begin position="12"/>
        <end position="30"/>
    </location>
</feature>